<evidence type="ECO:0000313" key="1">
    <source>
        <dbReference type="EMBL" id="MDR6941936.1"/>
    </source>
</evidence>
<name>A0ABU1T9M0_9SPHI</name>
<protein>
    <submittedName>
        <fullName evidence="1">Uncharacterized protein</fullName>
    </submittedName>
</protein>
<accession>A0ABU1T9M0</accession>
<gene>
    <name evidence="1" type="ORF">J2W55_001778</name>
</gene>
<comment type="caution">
    <text evidence="1">The sequence shown here is derived from an EMBL/GenBank/DDBJ whole genome shotgun (WGS) entry which is preliminary data.</text>
</comment>
<dbReference type="Proteomes" id="UP001247620">
    <property type="component" value="Unassembled WGS sequence"/>
</dbReference>
<proteinExistence type="predicted"/>
<evidence type="ECO:0000313" key="2">
    <source>
        <dbReference type="Proteomes" id="UP001247620"/>
    </source>
</evidence>
<organism evidence="1 2">
    <name type="scientific">Mucilaginibacter pocheonensis</name>
    <dbReference type="NCBI Taxonomy" id="398050"/>
    <lineage>
        <taxon>Bacteria</taxon>
        <taxon>Pseudomonadati</taxon>
        <taxon>Bacteroidota</taxon>
        <taxon>Sphingobacteriia</taxon>
        <taxon>Sphingobacteriales</taxon>
        <taxon>Sphingobacteriaceae</taxon>
        <taxon>Mucilaginibacter</taxon>
    </lineage>
</organism>
<dbReference type="EMBL" id="JAVDUU010000002">
    <property type="protein sequence ID" value="MDR6941936.1"/>
    <property type="molecule type" value="Genomic_DNA"/>
</dbReference>
<dbReference type="RefSeq" id="WP_310094455.1">
    <property type="nucleotide sequence ID" value="NZ_JAVDUU010000002.1"/>
</dbReference>
<sequence>MIISLSTYRLIKNLCSYFNCTSNTCEVVNDETIVINSGSLRGLLLEFHYNICQVKVCGRLNLCIDITRDVSVDVLMRILMNHNIIPCPPAS</sequence>
<keyword evidence="2" id="KW-1185">Reference proteome</keyword>
<reference evidence="1 2" key="1">
    <citation type="submission" date="2023-07" db="EMBL/GenBank/DDBJ databases">
        <title>Sorghum-associated microbial communities from plants grown in Nebraska, USA.</title>
        <authorList>
            <person name="Schachtman D."/>
        </authorList>
    </citation>
    <scope>NUCLEOTIDE SEQUENCE [LARGE SCALE GENOMIC DNA]</scope>
    <source>
        <strain evidence="1 2">3262</strain>
    </source>
</reference>